<evidence type="ECO:0000313" key="3">
    <source>
        <dbReference type="Proteomes" id="UP000253318"/>
    </source>
</evidence>
<dbReference type="EMBL" id="QEIN01000138">
    <property type="protein sequence ID" value="RCV55939.1"/>
    <property type="molecule type" value="Genomic_DNA"/>
</dbReference>
<organism evidence="2 3">
    <name type="scientific">Marinitenerispora sediminis</name>
    <dbReference type="NCBI Taxonomy" id="1931232"/>
    <lineage>
        <taxon>Bacteria</taxon>
        <taxon>Bacillati</taxon>
        <taxon>Actinomycetota</taxon>
        <taxon>Actinomycetes</taxon>
        <taxon>Streptosporangiales</taxon>
        <taxon>Nocardiopsidaceae</taxon>
        <taxon>Marinitenerispora</taxon>
    </lineage>
</organism>
<reference evidence="2 3" key="1">
    <citation type="submission" date="2018-04" db="EMBL/GenBank/DDBJ databases">
        <title>Novel actinobacteria from marine sediment.</title>
        <authorList>
            <person name="Ng Z.Y."/>
            <person name="Tan G.Y.A."/>
        </authorList>
    </citation>
    <scope>NUCLEOTIDE SEQUENCE [LARGE SCALE GENOMIC DNA]</scope>
    <source>
        <strain evidence="2 3">TPS81</strain>
    </source>
</reference>
<dbReference type="Proteomes" id="UP000253318">
    <property type="component" value="Unassembled WGS sequence"/>
</dbReference>
<name>A0A368T2K9_9ACTN</name>
<protein>
    <submittedName>
        <fullName evidence="2">Uncharacterized protein</fullName>
    </submittedName>
</protein>
<proteinExistence type="predicted"/>
<keyword evidence="3" id="KW-1185">Reference proteome</keyword>
<dbReference type="AlphaFoldDB" id="A0A368T2K9"/>
<gene>
    <name evidence="2" type="ORF">DEF24_17320</name>
</gene>
<evidence type="ECO:0000313" key="2">
    <source>
        <dbReference type="EMBL" id="RCV55939.1"/>
    </source>
</evidence>
<feature type="compositionally biased region" description="Polar residues" evidence="1">
    <location>
        <begin position="52"/>
        <end position="61"/>
    </location>
</feature>
<accession>A0A368T2K9</accession>
<feature type="region of interest" description="Disordered" evidence="1">
    <location>
        <begin position="38"/>
        <end position="61"/>
    </location>
</feature>
<comment type="caution">
    <text evidence="2">The sequence shown here is derived from an EMBL/GenBank/DDBJ whole genome shotgun (WGS) entry which is preliminary data.</text>
</comment>
<sequence length="61" mass="6783">MVEDITTIPDPTSRPHAEFWRHTGQLHPAIDLAHNEATLPTDHGGRVGSSIKWWSQGESNP</sequence>
<evidence type="ECO:0000256" key="1">
    <source>
        <dbReference type="SAM" id="MobiDB-lite"/>
    </source>
</evidence>